<dbReference type="RefSeq" id="WP_151686092.1">
    <property type="nucleotide sequence ID" value="NZ_BKEE01000091.1"/>
</dbReference>
<evidence type="ECO:0000313" key="2">
    <source>
        <dbReference type="Proteomes" id="UP000516862"/>
    </source>
</evidence>
<dbReference type="Proteomes" id="UP000516862">
    <property type="component" value="Plasmid pAS73-3"/>
</dbReference>
<organism evidence="1 2">
    <name type="scientific">Acinetobacter seifertii</name>
    <dbReference type="NCBI Taxonomy" id="1530123"/>
    <lineage>
        <taxon>Bacteria</taxon>
        <taxon>Pseudomonadati</taxon>
        <taxon>Pseudomonadota</taxon>
        <taxon>Gammaproteobacteria</taxon>
        <taxon>Moraxellales</taxon>
        <taxon>Moraxellaceae</taxon>
        <taxon>Acinetobacter</taxon>
        <taxon>Acinetobacter calcoaceticus/baumannii complex</taxon>
    </lineage>
</organism>
<gene>
    <name evidence="1" type="ORF">IC796_20285</name>
</gene>
<reference evidence="2" key="1">
    <citation type="submission" date="2020-09" db="EMBL/GenBank/DDBJ databases">
        <title>Clinical and molecular characterization of Acinetobacter seifertii in Taiwan.</title>
        <authorList>
            <person name="Li L.-H."/>
            <person name="Yang Y.-S."/>
            <person name="Sun J.-R."/>
            <person name="Huang T.-W."/>
            <person name="Huang W.-C."/>
            <person name="Wang Y.-C."/>
            <person name="Kuo T.-H."/>
            <person name="Kuo S.-C."/>
            <person name="Chen T.-L."/>
        </authorList>
    </citation>
    <scope>NUCLEOTIDE SEQUENCE [LARGE SCALE GENOMIC DNA]</scope>
    <source>
        <strain evidence="2">AS73</strain>
        <plasmid evidence="2">pAS73-3</plasmid>
    </source>
</reference>
<accession>A0A7H2PX51</accession>
<dbReference type="AlphaFoldDB" id="A0A7H2PX51"/>
<geneLocation type="plasmid" evidence="1 2">
    <name>pAS73-3</name>
</geneLocation>
<name>A0A7H2PX51_9GAMM</name>
<protein>
    <submittedName>
        <fullName evidence="1">Uncharacterized protein</fullName>
    </submittedName>
</protein>
<dbReference type="EMBL" id="CP061564">
    <property type="protein sequence ID" value="QNX07434.1"/>
    <property type="molecule type" value="Genomic_DNA"/>
</dbReference>
<evidence type="ECO:0000313" key="1">
    <source>
        <dbReference type="EMBL" id="QNX07434.1"/>
    </source>
</evidence>
<reference evidence="1 2" key="2">
    <citation type="submission" date="2020-09" db="EMBL/GenBank/DDBJ databases">
        <authorList>
            <person name="Chen F.-J."/>
            <person name="Lee Y.-T."/>
        </authorList>
    </citation>
    <scope>NUCLEOTIDE SEQUENCE [LARGE SCALE GENOMIC DNA]</scope>
    <source>
        <strain evidence="1 2">AS73</strain>
        <plasmid evidence="1 2">pAS73-3</plasmid>
    </source>
</reference>
<proteinExistence type="predicted"/>
<sequence length="238" mass="27646">MGLFPCEFGFPFNKDSFKSIFFTNNDYSSRSVSFELEFKNSFNFDAVLFTENNLEDNSHYEYAKHTDYEIDVNLAPYAEFAKLSIHISDKESGKVDFDVLNNTFWISIYLSEKDFDALIPTIKDKDIYIDFNILCTKSDDDVEDTIKKLIVDDVKKQVLVLNKFVKSVKIGKLTLTAKNPKLEKIESDENQLENNKEDLNKELISKASTTNQLLTQLLKKQEMIFYIIIALLILIFFK</sequence>
<keyword evidence="1" id="KW-0614">Plasmid</keyword>